<dbReference type="PROSITE" id="PS51085">
    <property type="entry name" value="2FE2S_FER_2"/>
    <property type="match status" value="1"/>
</dbReference>
<dbReference type="Pfam" id="PF22290">
    <property type="entry name" value="DmmA-like_N"/>
    <property type="match status" value="1"/>
</dbReference>
<gene>
    <name evidence="12" type="ORF">KDL01_20165</name>
</gene>
<keyword evidence="8" id="KW-0408">Iron</keyword>
<dbReference type="Pfam" id="PF00111">
    <property type="entry name" value="Fer2"/>
    <property type="match status" value="1"/>
</dbReference>
<dbReference type="PANTHER" id="PTHR47354:SF1">
    <property type="entry name" value="CARNITINE MONOOXYGENASE REDUCTASE SUBUNIT"/>
    <property type="match status" value="1"/>
</dbReference>
<evidence type="ECO:0000259" key="10">
    <source>
        <dbReference type="PROSITE" id="PS51085"/>
    </source>
</evidence>
<dbReference type="PROSITE" id="PS00197">
    <property type="entry name" value="2FE2S_FER_1"/>
    <property type="match status" value="1"/>
</dbReference>
<dbReference type="Gene3D" id="3.10.20.30">
    <property type="match status" value="1"/>
</dbReference>
<evidence type="ECO:0000256" key="5">
    <source>
        <dbReference type="ARBA" id="ARBA00022714"/>
    </source>
</evidence>
<dbReference type="InterPro" id="IPR012675">
    <property type="entry name" value="Beta-grasp_dom_sf"/>
</dbReference>
<dbReference type="EMBL" id="JAGSOG010000101">
    <property type="protein sequence ID" value="MBR7835601.1"/>
    <property type="molecule type" value="Genomic_DNA"/>
</dbReference>
<keyword evidence="3" id="KW-0285">Flavoprotein</keyword>
<evidence type="ECO:0000256" key="2">
    <source>
        <dbReference type="ARBA" id="ARBA00001974"/>
    </source>
</evidence>
<dbReference type="InterPro" id="IPR017927">
    <property type="entry name" value="FAD-bd_FR_type"/>
</dbReference>
<evidence type="ECO:0000256" key="7">
    <source>
        <dbReference type="ARBA" id="ARBA00023002"/>
    </source>
</evidence>
<keyword evidence="4" id="KW-0288">FMN</keyword>
<dbReference type="GO" id="GO:0016491">
    <property type="term" value="F:oxidoreductase activity"/>
    <property type="evidence" value="ECO:0007669"/>
    <property type="project" value="UniProtKB-KW"/>
</dbReference>
<reference evidence="12" key="1">
    <citation type="submission" date="2021-04" db="EMBL/GenBank/DDBJ databases">
        <title>Genome based classification of Actinospica acidithermotolerans sp. nov., an actinobacterium isolated from an Indonesian hot spring.</title>
        <authorList>
            <person name="Kusuma A.B."/>
            <person name="Putra K.E."/>
            <person name="Nafisah S."/>
            <person name="Loh J."/>
            <person name="Nouioui I."/>
            <person name="Goodfellow M."/>
        </authorList>
    </citation>
    <scope>NUCLEOTIDE SEQUENCE</scope>
    <source>
        <strain evidence="12">CSCA 57</strain>
    </source>
</reference>
<dbReference type="InterPro" id="IPR006058">
    <property type="entry name" value="2Fe2S_fd_BS"/>
</dbReference>
<evidence type="ECO:0000256" key="4">
    <source>
        <dbReference type="ARBA" id="ARBA00022643"/>
    </source>
</evidence>
<feature type="domain" description="FAD-binding FR-type" evidence="11">
    <location>
        <begin position="3"/>
        <end position="115"/>
    </location>
</feature>
<evidence type="ECO:0000256" key="6">
    <source>
        <dbReference type="ARBA" id="ARBA00022723"/>
    </source>
</evidence>
<dbReference type="InterPro" id="IPR054582">
    <property type="entry name" value="DmmA-like_N"/>
</dbReference>
<dbReference type="SUPFAM" id="SSF63380">
    <property type="entry name" value="Riboflavin synthase domain-like"/>
    <property type="match status" value="1"/>
</dbReference>
<sequence length="325" mass="34664">MAFADATVRVESKQVVADGVVALTLTRPDGGRLADWTPGAHIDLILPADGRRADGLGHSATRQYSLCGDRWDPARYRVAVLREPDGRGGSAYVHDVLEPGDLVGVGAPRDNFPLVPSERYLFLAGGIGITPLLPMIHQAALLGADWHLWYAGRSLAAMAFAGELADAHGDRVHLAPGDRAARIDLTALLAQPQPGTKIYCCGPTRLLDAVTRATAHWPAHTLRTERFAAAPPLPARATAFEVHLRRTGARVTVDPGVSVLDALRAAGVEVLSSCRQGVCGTCLTAVVEGRPDHRDALLADHERAAGDRMLVCVSRSCDDRLVLDL</sequence>
<proteinExistence type="predicted"/>
<name>A0A941IUI5_9ACTN</name>
<evidence type="ECO:0000259" key="11">
    <source>
        <dbReference type="PROSITE" id="PS51384"/>
    </source>
</evidence>
<evidence type="ECO:0000256" key="3">
    <source>
        <dbReference type="ARBA" id="ARBA00022630"/>
    </source>
</evidence>
<comment type="caution">
    <text evidence="12">The sequence shown here is derived from an EMBL/GenBank/DDBJ whole genome shotgun (WGS) entry which is preliminary data.</text>
</comment>
<dbReference type="Proteomes" id="UP000675781">
    <property type="component" value="Unassembled WGS sequence"/>
</dbReference>
<keyword evidence="5" id="KW-0001">2Fe-2S</keyword>
<dbReference type="InterPro" id="IPR017938">
    <property type="entry name" value="Riboflavin_synthase-like_b-brl"/>
</dbReference>
<evidence type="ECO:0000256" key="8">
    <source>
        <dbReference type="ARBA" id="ARBA00023004"/>
    </source>
</evidence>
<dbReference type="AlphaFoldDB" id="A0A941IUI5"/>
<evidence type="ECO:0000256" key="9">
    <source>
        <dbReference type="ARBA" id="ARBA00023014"/>
    </source>
</evidence>
<evidence type="ECO:0000256" key="1">
    <source>
        <dbReference type="ARBA" id="ARBA00001917"/>
    </source>
</evidence>
<keyword evidence="9" id="KW-0411">Iron-sulfur</keyword>
<dbReference type="SUPFAM" id="SSF52343">
    <property type="entry name" value="Ferredoxin reductase-like, C-terminal NADP-linked domain"/>
    <property type="match status" value="1"/>
</dbReference>
<comment type="cofactor">
    <cofactor evidence="1">
        <name>FMN</name>
        <dbReference type="ChEBI" id="CHEBI:58210"/>
    </cofactor>
</comment>
<dbReference type="Gene3D" id="2.40.30.10">
    <property type="entry name" value="Translation factors"/>
    <property type="match status" value="1"/>
</dbReference>
<accession>A0A941IUI5</accession>
<dbReference type="InterPro" id="IPR036010">
    <property type="entry name" value="2Fe-2S_ferredoxin-like_sf"/>
</dbReference>
<dbReference type="PROSITE" id="PS51384">
    <property type="entry name" value="FAD_FR"/>
    <property type="match status" value="1"/>
</dbReference>
<dbReference type="InterPro" id="IPR050415">
    <property type="entry name" value="MRET"/>
</dbReference>
<keyword evidence="13" id="KW-1185">Reference proteome</keyword>
<dbReference type="SUPFAM" id="SSF54292">
    <property type="entry name" value="2Fe-2S ferredoxin-like"/>
    <property type="match status" value="1"/>
</dbReference>
<dbReference type="InterPro" id="IPR039261">
    <property type="entry name" value="FNR_nucleotide-bd"/>
</dbReference>
<dbReference type="GO" id="GO:0051537">
    <property type="term" value="F:2 iron, 2 sulfur cluster binding"/>
    <property type="evidence" value="ECO:0007669"/>
    <property type="project" value="UniProtKB-KW"/>
</dbReference>
<dbReference type="PANTHER" id="PTHR47354">
    <property type="entry name" value="NADH OXIDOREDUCTASE HCR"/>
    <property type="match status" value="1"/>
</dbReference>
<organism evidence="12 13">
    <name type="scientific">Actinospica durhamensis</name>
    <dbReference type="NCBI Taxonomy" id="1508375"/>
    <lineage>
        <taxon>Bacteria</taxon>
        <taxon>Bacillati</taxon>
        <taxon>Actinomycetota</taxon>
        <taxon>Actinomycetes</taxon>
        <taxon>Catenulisporales</taxon>
        <taxon>Actinospicaceae</taxon>
        <taxon>Actinospica</taxon>
    </lineage>
</organism>
<dbReference type="CDD" id="cd00207">
    <property type="entry name" value="fer2"/>
    <property type="match status" value="1"/>
</dbReference>
<dbReference type="CDD" id="cd06185">
    <property type="entry name" value="PDR_like"/>
    <property type="match status" value="1"/>
</dbReference>
<evidence type="ECO:0000313" key="12">
    <source>
        <dbReference type="EMBL" id="MBR7835601.1"/>
    </source>
</evidence>
<feature type="domain" description="2Fe-2S ferredoxin-type" evidence="10">
    <location>
        <begin position="240"/>
        <end position="325"/>
    </location>
</feature>
<dbReference type="InterPro" id="IPR001041">
    <property type="entry name" value="2Fe-2S_ferredoxin-type"/>
</dbReference>
<dbReference type="GO" id="GO:0046872">
    <property type="term" value="F:metal ion binding"/>
    <property type="evidence" value="ECO:0007669"/>
    <property type="project" value="UniProtKB-KW"/>
</dbReference>
<keyword evidence="6" id="KW-0479">Metal-binding</keyword>
<comment type="cofactor">
    <cofactor evidence="2">
        <name>FAD</name>
        <dbReference type="ChEBI" id="CHEBI:57692"/>
    </cofactor>
</comment>
<dbReference type="RefSeq" id="WP_212530093.1">
    <property type="nucleotide sequence ID" value="NZ_JAGSOG010000101.1"/>
</dbReference>
<keyword evidence="7" id="KW-0560">Oxidoreductase</keyword>
<protein>
    <submittedName>
        <fullName evidence="12">Oxidoreductase</fullName>
    </submittedName>
</protein>
<dbReference type="Gene3D" id="3.40.50.80">
    <property type="entry name" value="Nucleotide-binding domain of ferredoxin-NADP reductase (FNR) module"/>
    <property type="match status" value="1"/>
</dbReference>
<evidence type="ECO:0000313" key="13">
    <source>
        <dbReference type="Proteomes" id="UP000675781"/>
    </source>
</evidence>